<dbReference type="KEGG" id="cfon:HZU75_01805"/>
<gene>
    <name evidence="4" type="ORF">HZU75_01805</name>
</gene>
<dbReference type="EMBL" id="CP058952">
    <property type="protein sequence ID" value="QLI80370.1"/>
    <property type="molecule type" value="Genomic_DNA"/>
</dbReference>
<dbReference type="AlphaFoldDB" id="A0A7D5ZGT6"/>
<dbReference type="Gene3D" id="1.10.10.60">
    <property type="entry name" value="Homeodomain-like"/>
    <property type="match status" value="1"/>
</dbReference>
<proteinExistence type="predicted"/>
<dbReference type="PANTHER" id="PTHR30055:SF223">
    <property type="entry name" value="HTH-TYPE TRANSCRIPTIONAL REGULATOR UIDR"/>
    <property type="match status" value="1"/>
</dbReference>
<dbReference type="GO" id="GO:0003700">
    <property type="term" value="F:DNA-binding transcription factor activity"/>
    <property type="evidence" value="ECO:0007669"/>
    <property type="project" value="TreeGrafter"/>
</dbReference>
<reference evidence="4 5" key="1">
    <citation type="journal article" date="2016" name="Int. J. Syst. Evol. Microbiol.">
        <title>Chitinibacter fontanus sp. nov., isolated from a spring.</title>
        <authorList>
            <person name="Sheu S.Y."/>
            <person name="Li Y.S."/>
            <person name="Young C.C."/>
            <person name="Chen W.M."/>
        </authorList>
    </citation>
    <scope>NUCLEOTIDE SEQUENCE [LARGE SCALE GENOMIC DNA]</scope>
    <source>
        <strain evidence="4 5">STM-7</strain>
    </source>
</reference>
<dbReference type="PROSITE" id="PS50977">
    <property type="entry name" value="HTH_TETR_2"/>
    <property type="match status" value="1"/>
</dbReference>
<dbReference type="Pfam" id="PF00440">
    <property type="entry name" value="TetR_N"/>
    <property type="match status" value="1"/>
</dbReference>
<dbReference type="InterPro" id="IPR041583">
    <property type="entry name" value="TetR_C_31"/>
</dbReference>
<evidence type="ECO:0000313" key="4">
    <source>
        <dbReference type="EMBL" id="QLI80370.1"/>
    </source>
</evidence>
<dbReference type="InterPro" id="IPR036271">
    <property type="entry name" value="Tet_transcr_reg_TetR-rel_C_sf"/>
</dbReference>
<dbReference type="InterPro" id="IPR001647">
    <property type="entry name" value="HTH_TetR"/>
</dbReference>
<dbReference type="SUPFAM" id="SSF46689">
    <property type="entry name" value="Homeodomain-like"/>
    <property type="match status" value="1"/>
</dbReference>
<name>A0A7D5ZGT6_9NEIS</name>
<evidence type="ECO:0000256" key="1">
    <source>
        <dbReference type="ARBA" id="ARBA00023125"/>
    </source>
</evidence>
<evidence type="ECO:0000256" key="2">
    <source>
        <dbReference type="PROSITE-ProRule" id="PRU00335"/>
    </source>
</evidence>
<dbReference type="RefSeq" id="WP_180307513.1">
    <property type="nucleotide sequence ID" value="NZ_CP058952.1"/>
</dbReference>
<keyword evidence="5" id="KW-1185">Reference proteome</keyword>
<sequence length="202" mass="22023">MCAQLIDIPEIDKAEARRLQVLDAAATCFRVAGFHAASMASIAKAAGMSVGHIYHYFDNKEAIISAIIDREQHKQLQVIHMLLHAENTIAALIEHAAEGLADSLDLSNSALNFEMIAEASRNPKVAEMLQASNRVLHEFGKDIITKARQGLPALSEADNDARCDLIISLFNGLSMRAISNPDLDTEAILPALQRTIVQIVRS</sequence>
<dbReference type="PRINTS" id="PR00455">
    <property type="entry name" value="HTHTETR"/>
</dbReference>
<dbReference type="PANTHER" id="PTHR30055">
    <property type="entry name" value="HTH-TYPE TRANSCRIPTIONAL REGULATOR RUTR"/>
    <property type="match status" value="1"/>
</dbReference>
<dbReference type="Proteomes" id="UP000510822">
    <property type="component" value="Chromosome"/>
</dbReference>
<keyword evidence="1 2" id="KW-0238">DNA-binding</keyword>
<protein>
    <submittedName>
        <fullName evidence="4">TetR/AcrR family transcriptional regulator</fullName>
    </submittedName>
</protein>
<dbReference type="InterPro" id="IPR050109">
    <property type="entry name" value="HTH-type_TetR-like_transc_reg"/>
</dbReference>
<dbReference type="InterPro" id="IPR009057">
    <property type="entry name" value="Homeodomain-like_sf"/>
</dbReference>
<dbReference type="GO" id="GO:0000976">
    <property type="term" value="F:transcription cis-regulatory region binding"/>
    <property type="evidence" value="ECO:0007669"/>
    <property type="project" value="TreeGrafter"/>
</dbReference>
<dbReference type="SUPFAM" id="SSF48498">
    <property type="entry name" value="Tetracyclin repressor-like, C-terminal domain"/>
    <property type="match status" value="1"/>
</dbReference>
<evidence type="ECO:0000313" key="5">
    <source>
        <dbReference type="Proteomes" id="UP000510822"/>
    </source>
</evidence>
<dbReference type="Pfam" id="PF17940">
    <property type="entry name" value="TetR_C_31"/>
    <property type="match status" value="1"/>
</dbReference>
<feature type="domain" description="HTH tetR-type" evidence="3">
    <location>
        <begin position="15"/>
        <end position="75"/>
    </location>
</feature>
<evidence type="ECO:0000259" key="3">
    <source>
        <dbReference type="PROSITE" id="PS50977"/>
    </source>
</evidence>
<feature type="DNA-binding region" description="H-T-H motif" evidence="2">
    <location>
        <begin position="38"/>
        <end position="57"/>
    </location>
</feature>
<dbReference type="Gene3D" id="1.10.357.10">
    <property type="entry name" value="Tetracycline Repressor, domain 2"/>
    <property type="match status" value="1"/>
</dbReference>
<organism evidence="4 5">
    <name type="scientific">Chitinibacter fontanus</name>
    <dbReference type="NCBI Taxonomy" id="1737446"/>
    <lineage>
        <taxon>Bacteria</taxon>
        <taxon>Pseudomonadati</taxon>
        <taxon>Pseudomonadota</taxon>
        <taxon>Betaproteobacteria</taxon>
        <taxon>Neisseriales</taxon>
        <taxon>Chitinibacteraceae</taxon>
        <taxon>Chitinibacter</taxon>
    </lineage>
</organism>
<accession>A0A7D5ZGT6</accession>